<sequence>MRPWNWCKSFRRYATAQIAWAQLYSGVALRGLRRLDEGAASIFRTGNGFKADSV</sequence>
<proteinExistence type="predicted"/>
<protein>
    <submittedName>
        <fullName evidence="1">Uncharacterized protein</fullName>
    </submittedName>
</protein>
<evidence type="ECO:0000313" key="1">
    <source>
        <dbReference type="EMBL" id="MFF4775862.1"/>
    </source>
</evidence>
<dbReference type="Proteomes" id="UP001602119">
    <property type="component" value="Unassembled WGS sequence"/>
</dbReference>
<evidence type="ECO:0000313" key="2">
    <source>
        <dbReference type="Proteomes" id="UP001602119"/>
    </source>
</evidence>
<dbReference type="RefSeq" id="WP_387344108.1">
    <property type="nucleotide sequence ID" value="NZ_JBIAXI010000014.1"/>
</dbReference>
<comment type="caution">
    <text evidence="1">The sequence shown here is derived from an EMBL/GenBank/DDBJ whole genome shotgun (WGS) entry which is preliminary data.</text>
</comment>
<dbReference type="EMBL" id="JBIAXI010000014">
    <property type="protein sequence ID" value="MFF4775862.1"/>
    <property type="molecule type" value="Genomic_DNA"/>
</dbReference>
<organism evidence="1 2">
    <name type="scientific">Microtetraspora fusca</name>
    <dbReference type="NCBI Taxonomy" id="1997"/>
    <lineage>
        <taxon>Bacteria</taxon>
        <taxon>Bacillati</taxon>
        <taxon>Actinomycetota</taxon>
        <taxon>Actinomycetes</taxon>
        <taxon>Streptosporangiales</taxon>
        <taxon>Streptosporangiaceae</taxon>
        <taxon>Microtetraspora</taxon>
    </lineage>
</organism>
<name>A0ABW6VBC1_MICFU</name>
<gene>
    <name evidence="1" type="ORF">ACFY05_23705</name>
</gene>
<keyword evidence="2" id="KW-1185">Reference proteome</keyword>
<accession>A0ABW6VBC1</accession>
<reference evidence="1 2" key="1">
    <citation type="submission" date="2024-10" db="EMBL/GenBank/DDBJ databases">
        <title>The Natural Products Discovery Center: Release of the First 8490 Sequenced Strains for Exploring Actinobacteria Biosynthetic Diversity.</title>
        <authorList>
            <person name="Kalkreuter E."/>
            <person name="Kautsar S.A."/>
            <person name="Yang D."/>
            <person name="Bader C.D."/>
            <person name="Teijaro C.N."/>
            <person name="Fluegel L."/>
            <person name="Davis C.M."/>
            <person name="Simpson J.R."/>
            <person name="Lauterbach L."/>
            <person name="Steele A.D."/>
            <person name="Gui C."/>
            <person name="Meng S."/>
            <person name="Li G."/>
            <person name="Viehrig K."/>
            <person name="Ye F."/>
            <person name="Su P."/>
            <person name="Kiefer A.F."/>
            <person name="Nichols A."/>
            <person name="Cepeda A.J."/>
            <person name="Yan W."/>
            <person name="Fan B."/>
            <person name="Jiang Y."/>
            <person name="Adhikari A."/>
            <person name="Zheng C.-J."/>
            <person name="Schuster L."/>
            <person name="Cowan T.M."/>
            <person name="Smanski M.J."/>
            <person name="Chevrette M.G."/>
            <person name="De Carvalho L.P.S."/>
            <person name="Shen B."/>
        </authorList>
    </citation>
    <scope>NUCLEOTIDE SEQUENCE [LARGE SCALE GENOMIC DNA]</scope>
    <source>
        <strain evidence="1 2">NPDC001281</strain>
    </source>
</reference>